<feature type="repeat" description="RCC1" evidence="2">
    <location>
        <begin position="205"/>
        <end position="243"/>
    </location>
</feature>
<dbReference type="Pfam" id="PF13540">
    <property type="entry name" value="RCC1_2"/>
    <property type="match status" value="7"/>
</dbReference>
<evidence type="ECO:0000313" key="5">
    <source>
        <dbReference type="Proteomes" id="UP000649617"/>
    </source>
</evidence>
<reference evidence="4" key="1">
    <citation type="submission" date="2021-02" db="EMBL/GenBank/DDBJ databases">
        <authorList>
            <person name="Dougan E. K."/>
            <person name="Rhodes N."/>
            <person name="Thang M."/>
            <person name="Chan C."/>
        </authorList>
    </citation>
    <scope>NUCLEOTIDE SEQUENCE</scope>
</reference>
<keyword evidence="1" id="KW-0677">Repeat</keyword>
<dbReference type="PROSITE" id="PS50012">
    <property type="entry name" value="RCC1_3"/>
    <property type="match status" value="3"/>
</dbReference>
<dbReference type="AlphaFoldDB" id="A0A812TE89"/>
<dbReference type="SUPFAM" id="SSF50985">
    <property type="entry name" value="RCC1/BLIP-II"/>
    <property type="match status" value="1"/>
</dbReference>
<sequence length="662" mass="70520">MHKSCTVARLKADILDDGPEDIVSIEANPGLRSRFPTVIEFEDYTCEELLEIATGMLLQDVMVLSEPAASDRLRTLLQKASTPHAFKVGTGFLFATINPERMLKFNHKSHLKMASGKECRIISKVQAEKFQQIFDQVLLPFLAVKFQSTPNVAGGGGHTCAVKLDGQLVCFGHNDYGQCDVPTDLGPVRAVAALIYHTCAVKADGQLVCFGQNEFGRCDVPTDPGPVVAVAAGSFHTCAVKADGQLVCFGGNNDGQCNVPDNLGSVVAVVAGAFHTCAVRADGQLVCFGLNSFGQCNVPTDLGPVVAVAAGGGHTCAVKADGQLVCFGCNSNRQCDVPKYLGPVLAVAAGAFHTCAVKPNRQLVCFGENTCGQCDVPTDLGPVLAVVAGASHTCAVKPNGQLVCFGSNEFGERNVPPDFGPVLRVEVAGSPGIQPIHGTVESAASALSPEVVQEVQHTEVAAEILPEEAAAIVAEQEASLIERNIHSGWHCNASQTASMAGGHFCRVLLLQLSRSPRELNGVLEQSEALRATRQAFADEGYHWHLPNGAKAGPCMVRSLQFQSNPRQALSPQSLARRDGVESVPAEKRSPSREVFLDPQLFRSLRSRNEIELKSHHILVTQDPWSLKGCAGRVPDVSKGNLKRLWCVNLFSAPSSHTISSLI</sequence>
<protein>
    <submittedName>
        <fullName evidence="4">Herc4 protein</fullName>
    </submittedName>
</protein>
<name>A0A812TE89_SYMPI</name>
<feature type="repeat" description="RCC1" evidence="2">
    <location>
        <begin position="244"/>
        <end position="282"/>
    </location>
</feature>
<evidence type="ECO:0000256" key="3">
    <source>
        <dbReference type="SAM" id="MobiDB-lite"/>
    </source>
</evidence>
<feature type="compositionally biased region" description="Basic and acidic residues" evidence="3">
    <location>
        <begin position="575"/>
        <end position="588"/>
    </location>
</feature>
<evidence type="ECO:0000313" key="4">
    <source>
        <dbReference type="EMBL" id="CAE7522977.1"/>
    </source>
</evidence>
<comment type="caution">
    <text evidence="4">The sequence shown here is derived from an EMBL/GenBank/DDBJ whole genome shotgun (WGS) entry which is preliminary data.</text>
</comment>
<dbReference type="OrthoDB" id="406819at2759"/>
<accession>A0A812TE89</accession>
<dbReference type="Gene3D" id="2.130.10.30">
    <property type="entry name" value="Regulator of chromosome condensation 1/beta-lactamase-inhibitor protein II"/>
    <property type="match status" value="2"/>
</dbReference>
<dbReference type="InterPro" id="IPR000408">
    <property type="entry name" value="Reg_chr_condens"/>
</dbReference>
<dbReference type="GO" id="GO:0005737">
    <property type="term" value="C:cytoplasm"/>
    <property type="evidence" value="ECO:0007669"/>
    <property type="project" value="TreeGrafter"/>
</dbReference>
<dbReference type="PANTHER" id="PTHR45622">
    <property type="entry name" value="UBIQUITIN-PROTEIN LIGASE E3A-RELATED"/>
    <property type="match status" value="1"/>
</dbReference>
<organism evidence="4 5">
    <name type="scientific">Symbiodinium pilosum</name>
    <name type="common">Dinoflagellate</name>
    <dbReference type="NCBI Taxonomy" id="2952"/>
    <lineage>
        <taxon>Eukaryota</taxon>
        <taxon>Sar</taxon>
        <taxon>Alveolata</taxon>
        <taxon>Dinophyceae</taxon>
        <taxon>Suessiales</taxon>
        <taxon>Symbiodiniaceae</taxon>
        <taxon>Symbiodinium</taxon>
    </lineage>
</organism>
<keyword evidence="5" id="KW-1185">Reference proteome</keyword>
<dbReference type="InterPro" id="IPR009091">
    <property type="entry name" value="RCC1/BLIP-II"/>
</dbReference>
<evidence type="ECO:0000256" key="2">
    <source>
        <dbReference type="PROSITE-ProRule" id="PRU00235"/>
    </source>
</evidence>
<feature type="region of interest" description="Disordered" evidence="3">
    <location>
        <begin position="566"/>
        <end position="588"/>
    </location>
</feature>
<dbReference type="PANTHER" id="PTHR45622:SF70">
    <property type="entry name" value="SECRETION-REGULATING GUANINE NUCLEOTIDE EXCHANGE FACTOR"/>
    <property type="match status" value="1"/>
</dbReference>
<evidence type="ECO:0000256" key="1">
    <source>
        <dbReference type="ARBA" id="ARBA00022737"/>
    </source>
</evidence>
<dbReference type="EMBL" id="CAJNIZ010030335">
    <property type="protein sequence ID" value="CAE7522977.1"/>
    <property type="molecule type" value="Genomic_DNA"/>
</dbReference>
<dbReference type="InterPro" id="IPR051709">
    <property type="entry name" value="Ub-ligase/GTPase-reg"/>
</dbReference>
<feature type="repeat" description="RCC1" evidence="2">
    <location>
        <begin position="283"/>
        <end position="321"/>
    </location>
</feature>
<dbReference type="Proteomes" id="UP000649617">
    <property type="component" value="Unassembled WGS sequence"/>
</dbReference>
<proteinExistence type="predicted"/>
<gene>
    <name evidence="4" type="primary">Herc4</name>
    <name evidence="4" type="ORF">SPIL2461_LOCUS13704</name>
</gene>